<evidence type="ECO:0000256" key="3">
    <source>
        <dbReference type="ARBA" id="ARBA00022553"/>
    </source>
</evidence>
<dbReference type="InterPro" id="IPR004358">
    <property type="entry name" value="Sig_transdc_His_kin-like_C"/>
</dbReference>
<dbReference type="SMART" id="SM00388">
    <property type="entry name" value="HisKA"/>
    <property type="match status" value="1"/>
</dbReference>
<dbReference type="CDD" id="cd00082">
    <property type="entry name" value="HisKA"/>
    <property type="match status" value="1"/>
</dbReference>
<dbReference type="Gene3D" id="3.30.450.20">
    <property type="entry name" value="PAS domain"/>
    <property type="match status" value="1"/>
</dbReference>
<dbReference type="InterPro" id="IPR036097">
    <property type="entry name" value="HisK_dim/P_sf"/>
</dbReference>
<dbReference type="STRING" id="1035707.SAMN05216552_101843"/>
<protein>
    <recommendedName>
        <fullName evidence="2">histidine kinase</fullName>
        <ecNumber evidence="2">2.7.13.3</ecNumber>
    </recommendedName>
</protein>
<evidence type="ECO:0000256" key="7">
    <source>
        <dbReference type="SAM" id="Phobius"/>
    </source>
</evidence>
<dbReference type="InterPro" id="IPR005467">
    <property type="entry name" value="His_kinase_dom"/>
</dbReference>
<name>A0A1I7KN93_9BURK</name>
<dbReference type="AlphaFoldDB" id="A0A1I7KN93"/>
<evidence type="ECO:0000313" key="10">
    <source>
        <dbReference type="Proteomes" id="UP000199391"/>
    </source>
</evidence>
<evidence type="ECO:0000313" key="9">
    <source>
        <dbReference type="EMBL" id="SFU98889.1"/>
    </source>
</evidence>
<dbReference type="SUPFAM" id="SSF47384">
    <property type="entry name" value="Homodimeric domain of signal transducing histidine kinase"/>
    <property type="match status" value="1"/>
</dbReference>
<dbReference type="InterPro" id="IPR003594">
    <property type="entry name" value="HATPase_dom"/>
</dbReference>
<dbReference type="Pfam" id="PF02518">
    <property type="entry name" value="HATPase_c"/>
    <property type="match status" value="1"/>
</dbReference>
<evidence type="ECO:0000256" key="5">
    <source>
        <dbReference type="ARBA" id="ARBA00022777"/>
    </source>
</evidence>
<feature type="domain" description="Histidine kinase" evidence="8">
    <location>
        <begin position="390"/>
        <end position="603"/>
    </location>
</feature>
<keyword evidence="10" id="KW-1185">Reference proteome</keyword>
<dbReference type="PRINTS" id="PR00344">
    <property type="entry name" value="BCTRLSENSOR"/>
</dbReference>
<dbReference type="EMBL" id="FPBO01000018">
    <property type="protein sequence ID" value="SFU98889.1"/>
    <property type="molecule type" value="Genomic_DNA"/>
</dbReference>
<gene>
    <name evidence="9" type="ORF">SAMN05216552_101843</name>
</gene>
<keyword evidence="5 9" id="KW-0418">Kinase</keyword>
<dbReference type="GO" id="GO:0000155">
    <property type="term" value="F:phosphorelay sensor kinase activity"/>
    <property type="evidence" value="ECO:0007669"/>
    <property type="project" value="InterPro"/>
</dbReference>
<dbReference type="InterPro" id="IPR036890">
    <property type="entry name" value="HATPase_C_sf"/>
</dbReference>
<organism evidence="9 10">
    <name type="scientific">Pseudoduganella namucuonensis</name>
    <dbReference type="NCBI Taxonomy" id="1035707"/>
    <lineage>
        <taxon>Bacteria</taxon>
        <taxon>Pseudomonadati</taxon>
        <taxon>Pseudomonadota</taxon>
        <taxon>Betaproteobacteria</taxon>
        <taxon>Burkholderiales</taxon>
        <taxon>Oxalobacteraceae</taxon>
        <taxon>Telluria group</taxon>
        <taxon>Pseudoduganella</taxon>
    </lineage>
</organism>
<proteinExistence type="predicted"/>
<dbReference type="PANTHER" id="PTHR43711">
    <property type="entry name" value="TWO-COMPONENT HISTIDINE KINASE"/>
    <property type="match status" value="1"/>
</dbReference>
<dbReference type="Gene3D" id="1.10.287.130">
    <property type="match status" value="1"/>
</dbReference>
<dbReference type="Gene3D" id="3.30.565.10">
    <property type="entry name" value="Histidine kinase-like ATPase, C-terminal domain"/>
    <property type="match status" value="1"/>
</dbReference>
<dbReference type="Proteomes" id="UP000199391">
    <property type="component" value="Unassembled WGS sequence"/>
</dbReference>
<evidence type="ECO:0000256" key="1">
    <source>
        <dbReference type="ARBA" id="ARBA00000085"/>
    </source>
</evidence>
<dbReference type="EC" id="2.7.13.3" evidence="2"/>
<dbReference type="CDD" id="cd18774">
    <property type="entry name" value="PDC2_HK_sensor"/>
    <property type="match status" value="1"/>
</dbReference>
<keyword evidence="6" id="KW-0902">Two-component regulatory system</keyword>
<dbReference type="SUPFAM" id="SSF55874">
    <property type="entry name" value="ATPase domain of HSP90 chaperone/DNA topoisomerase II/histidine kinase"/>
    <property type="match status" value="1"/>
</dbReference>
<keyword evidence="3" id="KW-0597">Phosphoprotein</keyword>
<evidence type="ECO:0000256" key="6">
    <source>
        <dbReference type="ARBA" id="ARBA00023012"/>
    </source>
</evidence>
<keyword evidence="7" id="KW-1133">Transmembrane helix</keyword>
<evidence type="ECO:0000256" key="2">
    <source>
        <dbReference type="ARBA" id="ARBA00012438"/>
    </source>
</evidence>
<comment type="catalytic activity">
    <reaction evidence="1">
        <text>ATP + protein L-histidine = ADP + protein N-phospho-L-histidine.</text>
        <dbReference type="EC" id="2.7.13.3"/>
    </reaction>
</comment>
<keyword evidence="7" id="KW-0812">Transmembrane</keyword>
<keyword evidence="4" id="KW-0808">Transferase</keyword>
<dbReference type="SMART" id="SM00387">
    <property type="entry name" value="HATPase_c"/>
    <property type="match status" value="1"/>
</dbReference>
<evidence type="ECO:0000259" key="8">
    <source>
        <dbReference type="PROSITE" id="PS50109"/>
    </source>
</evidence>
<dbReference type="PANTHER" id="PTHR43711:SF31">
    <property type="entry name" value="HISTIDINE KINASE"/>
    <property type="match status" value="1"/>
</dbReference>
<accession>A0A1I7KN93</accession>
<dbReference type="InterPro" id="IPR003661">
    <property type="entry name" value="HisK_dim/P_dom"/>
</dbReference>
<keyword evidence="7" id="KW-0472">Membrane</keyword>
<sequence length="623" mass="67463">MRPDKRAPLRLRYLLVLLTVIGFLPVTLIGAWGIHAAADYQRRELERSMLDQSRALLSAVDAELDGWVDTLRGMSHAPAMAGGDLQAFYTLAREQARAQPDWVGVLLSDARGKLLFKTSLPFGSPEGRIADPDSLSRALATRVPVVGRIAVGQKGIAAFPVRVPVTDAANRFYVLTAAIQPSRVLRVVQRQKIPDGWVISVHDNTGLRVARSRDHERTMGTGPSPTLARLMGTGPEGVGVSHTLEGVEVVTAFSKQSRYGWAVAVGAPTADLRAAWLRSAAVYATAIAASLLLCTALAALIARRTVREMAALQEQAARLGRGQPVDVTPSRIYEVDQMGRALAVAARQRTEHERERGELLASLEKAVRSQDEALARAESASQSKDHFLAVLGHELRNPLSPIVTALDLMEAREQGAYKREREVMRRQVSHLKRLVDDLLDVSRITRGKLELRMEPVDLVQVAGQAVETVRATRSPAPPILARMPARLWVLGDESRLVQVLTNLLSNAVRFGGEGDIELALEQHPGEARVRVSDRGIGMAPELIERIFEPFYQAPQPLARAAGGLGLGLSIVRSIVELHGGRLRADSPGPGLGSTVEVVLPLLAEPDNGYDHGAGGSAELLRGD</sequence>
<dbReference type="Pfam" id="PF00512">
    <property type="entry name" value="HisKA"/>
    <property type="match status" value="1"/>
</dbReference>
<reference evidence="10" key="1">
    <citation type="submission" date="2016-10" db="EMBL/GenBank/DDBJ databases">
        <authorList>
            <person name="Varghese N."/>
            <person name="Submissions S."/>
        </authorList>
    </citation>
    <scope>NUCLEOTIDE SEQUENCE [LARGE SCALE GENOMIC DNA]</scope>
    <source>
        <strain evidence="10">CGMCC 1.11014</strain>
    </source>
</reference>
<evidence type="ECO:0000256" key="4">
    <source>
        <dbReference type="ARBA" id="ARBA00022679"/>
    </source>
</evidence>
<dbReference type="InterPro" id="IPR050736">
    <property type="entry name" value="Sensor_HK_Regulatory"/>
</dbReference>
<feature type="transmembrane region" description="Helical" evidence="7">
    <location>
        <begin position="280"/>
        <end position="302"/>
    </location>
</feature>
<dbReference type="PROSITE" id="PS50109">
    <property type="entry name" value="HIS_KIN"/>
    <property type="match status" value="1"/>
</dbReference>